<dbReference type="Proteomes" id="UP000036987">
    <property type="component" value="Unassembled WGS sequence"/>
</dbReference>
<organism evidence="8 9">
    <name type="scientific">Zostera marina</name>
    <name type="common">Eelgrass</name>
    <dbReference type="NCBI Taxonomy" id="29655"/>
    <lineage>
        <taxon>Eukaryota</taxon>
        <taxon>Viridiplantae</taxon>
        <taxon>Streptophyta</taxon>
        <taxon>Embryophyta</taxon>
        <taxon>Tracheophyta</taxon>
        <taxon>Spermatophyta</taxon>
        <taxon>Magnoliopsida</taxon>
        <taxon>Liliopsida</taxon>
        <taxon>Zosteraceae</taxon>
        <taxon>Zostera</taxon>
    </lineage>
</organism>
<comment type="caution">
    <text evidence="8">The sequence shown here is derived from an EMBL/GenBank/DDBJ whole genome shotgun (WGS) entry which is preliminary data.</text>
</comment>
<evidence type="ECO:0000256" key="6">
    <source>
        <dbReference type="SAM" id="Phobius"/>
    </source>
</evidence>
<keyword evidence="3 6" id="KW-1133">Transmembrane helix</keyword>
<feature type="transmembrane region" description="Helical" evidence="6">
    <location>
        <begin position="157"/>
        <end position="177"/>
    </location>
</feature>
<feature type="transmembrane region" description="Helical" evidence="6">
    <location>
        <begin position="114"/>
        <end position="137"/>
    </location>
</feature>
<dbReference type="SFLD" id="SFLDG01168">
    <property type="entry name" value="Ferric_reductase_subgroup_(FRE"/>
    <property type="match status" value="1"/>
</dbReference>
<feature type="transmembrane region" description="Helical" evidence="6">
    <location>
        <begin position="198"/>
        <end position="221"/>
    </location>
</feature>
<accession>A0A0K9P4J6</accession>
<feature type="transmembrane region" description="Helical" evidence="6">
    <location>
        <begin position="57"/>
        <end position="78"/>
    </location>
</feature>
<dbReference type="Pfam" id="PF01794">
    <property type="entry name" value="Ferric_reduct"/>
    <property type="match status" value="1"/>
</dbReference>
<evidence type="ECO:0000313" key="9">
    <source>
        <dbReference type="Proteomes" id="UP000036987"/>
    </source>
</evidence>
<dbReference type="SUPFAM" id="SSF52343">
    <property type="entry name" value="Ferredoxin reductase-like, C-terminal NADP-linked domain"/>
    <property type="match status" value="1"/>
</dbReference>
<feature type="domain" description="FAD-binding FR-type" evidence="7">
    <location>
        <begin position="312"/>
        <end position="428"/>
    </location>
</feature>
<dbReference type="EMBL" id="LFYR01001193">
    <property type="protein sequence ID" value="KMZ63976.1"/>
    <property type="molecule type" value="Genomic_DNA"/>
</dbReference>
<dbReference type="InterPro" id="IPR017927">
    <property type="entry name" value="FAD-bd_FR_type"/>
</dbReference>
<comment type="subcellular location">
    <subcellularLocation>
        <location evidence="1">Membrane</location>
        <topology evidence="1">Multi-pass membrane protein</topology>
    </subcellularLocation>
</comment>
<dbReference type="OMA" id="HHIQDEM"/>
<dbReference type="OrthoDB" id="167398at2759"/>
<dbReference type="InterPro" id="IPR013121">
    <property type="entry name" value="Fe_red_NAD-bd_6"/>
</dbReference>
<sequence>MKKMTSSSCLLFCIKVCIVMIFVGWVCLCVLKPTQIWKKSWKVMEIHAKKSFLGHNGLNVVVFSYPLLFIAMLGYLYLHLLSQMKRQRQPYSIVNVSNPIIISKQVGIISMGELLSIVFFSAILVWELYSTISYDFINMKPFKHLHLSRLEIKSMHAGIRFGAIAEICMALLFIPVLRGMSVFKIFGLEFDGCVRYHVWLGTAMVVFSTVHGFIIMFIWGIKHTIWNEMKSWQLKEKANLAGALALVIGLIISITSMSPIRRKHFEFFYSVHHLYIIYTVFFMFHVGDRHFYFVISGILLFALDKIMRVMHSRPSPTRLHSATLLPCKAVLLTLSKHPSIKYGATSLIFLNIPTISKLQWHPFSIISSANINHDKISVMIKCEGWWTTTLYNKIQSILPTYSSTSSLNHVLSLPVVSFEGPYGPCDDHLFQKYDRLVLIAGGSGITPYLSFIEEACGRNHISSNNYSDMKMNRRKIQLIYVVKNSSDLSMLMPISSLLLLNESSSSHFLHLQAFVTREERNQTRTVKEIMEGFSQQVQTIQTTPSDHEHPNAPNMFSCNWSKMVMTGLCASIFLVSSVLLKPQCIPVFGSFLISVGCCWIVAVVAVKNGKREKHGNCGEIVREMKTICVNESSSSILESDRHKVYYGSRPVFSDLMEFKGEEGGDDDVGVFVCGPDSMQETVAVICRKYGRRSTNNCSFHFHSIKFSL</sequence>
<dbReference type="InterPro" id="IPR013130">
    <property type="entry name" value="Fe3_Rdtase_TM_dom"/>
</dbReference>
<dbReference type="Pfam" id="PF08022">
    <property type="entry name" value="FAD_binding_8"/>
    <property type="match status" value="1"/>
</dbReference>
<dbReference type="STRING" id="29655.A0A0K9P4J6"/>
<keyword evidence="5 6" id="KW-0472">Membrane</keyword>
<evidence type="ECO:0000259" key="7">
    <source>
        <dbReference type="PROSITE" id="PS51384"/>
    </source>
</evidence>
<dbReference type="PROSITE" id="PS51384">
    <property type="entry name" value="FAD_FR"/>
    <property type="match status" value="1"/>
</dbReference>
<name>A0A0K9P4J6_ZOSMR</name>
<feature type="transmembrane region" description="Helical" evidence="6">
    <location>
        <begin position="241"/>
        <end position="260"/>
    </location>
</feature>
<feature type="transmembrane region" description="Helical" evidence="6">
    <location>
        <begin position="290"/>
        <end position="307"/>
    </location>
</feature>
<evidence type="ECO:0000256" key="5">
    <source>
        <dbReference type="ARBA" id="ARBA00023136"/>
    </source>
</evidence>
<gene>
    <name evidence="8" type="ORF">ZOSMA_38G00850</name>
</gene>
<dbReference type="InterPro" id="IPR039261">
    <property type="entry name" value="FNR_nucleotide-bd"/>
</dbReference>
<dbReference type="InterPro" id="IPR050369">
    <property type="entry name" value="RBOH/FRE"/>
</dbReference>
<keyword evidence="9" id="KW-1185">Reference proteome</keyword>
<evidence type="ECO:0000256" key="3">
    <source>
        <dbReference type="ARBA" id="ARBA00022989"/>
    </source>
</evidence>
<evidence type="ECO:0000256" key="1">
    <source>
        <dbReference type="ARBA" id="ARBA00004141"/>
    </source>
</evidence>
<dbReference type="CDD" id="cd06186">
    <property type="entry name" value="NOX_Duox_like_FAD_NADP"/>
    <property type="match status" value="1"/>
</dbReference>
<dbReference type="InterPro" id="IPR013112">
    <property type="entry name" value="FAD-bd_8"/>
</dbReference>
<keyword evidence="4" id="KW-0560">Oxidoreductase</keyword>
<feature type="transmembrane region" description="Helical" evidence="6">
    <location>
        <begin position="563"/>
        <end position="580"/>
    </location>
</feature>
<feature type="transmembrane region" description="Helical" evidence="6">
    <location>
        <begin position="12"/>
        <end position="37"/>
    </location>
</feature>
<dbReference type="GO" id="GO:0005886">
    <property type="term" value="C:plasma membrane"/>
    <property type="evidence" value="ECO:0000318"/>
    <property type="project" value="GO_Central"/>
</dbReference>
<keyword evidence="2 6" id="KW-0812">Transmembrane</keyword>
<dbReference type="Gene3D" id="3.40.50.80">
    <property type="entry name" value="Nucleotide-binding domain of ferredoxin-NADP reductase (FNR) module"/>
    <property type="match status" value="2"/>
</dbReference>
<dbReference type="PANTHER" id="PTHR11972">
    <property type="entry name" value="NADPH OXIDASE"/>
    <property type="match status" value="1"/>
</dbReference>
<feature type="transmembrane region" description="Helical" evidence="6">
    <location>
        <begin position="586"/>
        <end position="606"/>
    </location>
</feature>
<dbReference type="SFLD" id="SFLDS00052">
    <property type="entry name" value="Ferric_Reductase_Domain"/>
    <property type="match status" value="1"/>
</dbReference>
<dbReference type="AlphaFoldDB" id="A0A0K9P4J6"/>
<dbReference type="GO" id="GO:0000293">
    <property type="term" value="F:ferric-chelate reductase activity"/>
    <property type="evidence" value="ECO:0000318"/>
    <property type="project" value="GO_Central"/>
</dbReference>
<protein>
    <recommendedName>
        <fullName evidence="7">FAD-binding FR-type domain-containing protein</fullName>
    </recommendedName>
</protein>
<reference evidence="9" key="1">
    <citation type="journal article" date="2016" name="Nature">
        <title>The genome of the seagrass Zostera marina reveals angiosperm adaptation to the sea.</title>
        <authorList>
            <person name="Olsen J.L."/>
            <person name="Rouze P."/>
            <person name="Verhelst B."/>
            <person name="Lin Y.-C."/>
            <person name="Bayer T."/>
            <person name="Collen J."/>
            <person name="Dattolo E."/>
            <person name="De Paoli E."/>
            <person name="Dittami S."/>
            <person name="Maumus F."/>
            <person name="Michel G."/>
            <person name="Kersting A."/>
            <person name="Lauritano C."/>
            <person name="Lohaus R."/>
            <person name="Toepel M."/>
            <person name="Tonon T."/>
            <person name="Vanneste K."/>
            <person name="Amirebrahimi M."/>
            <person name="Brakel J."/>
            <person name="Bostroem C."/>
            <person name="Chovatia M."/>
            <person name="Grimwood J."/>
            <person name="Jenkins J.W."/>
            <person name="Jueterbock A."/>
            <person name="Mraz A."/>
            <person name="Stam W.T."/>
            <person name="Tice H."/>
            <person name="Bornberg-Bauer E."/>
            <person name="Green P.J."/>
            <person name="Pearson G.A."/>
            <person name="Procaccini G."/>
            <person name="Duarte C.M."/>
            <person name="Schmutz J."/>
            <person name="Reusch T.B.H."/>
            <person name="Van de Peer Y."/>
        </authorList>
    </citation>
    <scope>NUCLEOTIDE SEQUENCE [LARGE SCALE GENOMIC DNA]</scope>
    <source>
        <strain evidence="9">cv. Finnish</strain>
    </source>
</reference>
<evidence type="ECO:0000313" key="8">
    <source>
        <dbReference type="EMBL" id="KMZ63976.1"/>
    </source>
</evidence>
<dbReference type="PANTHER" id="PTHR11972:SF155">
    <property type="entry name" value="FERRIC REDUCTION OXIDASE 8, MITOCHONDRIAL"/>
    <property type="match status" value="1"/>
</dbReference>
<evidence type="ECO:0000256" key="4">
    <source>
        <dbReference type="ARBA" id="ARBA00023002"/>
    </source>
</evidence>
<proteinExistence type="predicted"/>
<dbReference type="Pfam" id="PF08030">
    <property type="entry name" value="NAD_binding_6"/>
    <property type="match status" value="1"/>
</dbReference>
<evidence type="ECO:0000256" key="2">
    <source>
        <dbReference type="ARBA" id="ARBA00022692"/>
    </source>
</evidence>